<proteinExistence type="predicted"/>
<evidence type="ECO:0000259" key="2">
    <source>
        <dbReference type="Pfam" id="PF01321"/>
    </source>
</evidence>
<dbReference type="Pfam" id="PF00557">
    <property type="entry name" value="Peptidase_M24"/>
    <property type="match status" value="1"/>
</dbReference>
<dbReference type="InterPro" id="IPR029149">
    <property type="entry name" value="Creatin/AminoP/Spt16_N"/>
</dbReference>
<feature type="domain" description="Peptidase M24" evidence="1">
    <location>
        <begin position="183"/>
        <end position="410"/>
    </location>
</feature>
<dbReference type="EMBL" id="AJYC02000090">
    <property type="protein sequence ID" value="EKT79073.1"/>
    <property type="molecule type" value="Genomic_DNA"/>
</dbReference>
<dbReference type="Proteomes" id="UP000005951">
    <property type="component" value="Unassembled WGS sequence"/>
</dbReference>
<organism evidence="3 4">
    <name type="scientific">Rhodococcus opacus M213</name>
    <dbReference type="NCBI Taxonomy" id="1129896"/>
    <lineage>
        <taxon>Bacteria</taxon>
        <taxon>Bacillati</taxon>
        <taxon>Actinomycetota</taxon>
        <taxon>Actinomycetes</taxon>
        <taxon>Mycobacteriales</taxon>
        <taxon>Nocardiaceae</taxon>
        <taxon>Rhodococcus</taxon>
    </lineage>
</organism>
<dbReference type="InterPro" id="IPR050659">
    <property type="entry name" value="Peptidase_M24B"/>
</dbReference>
<feature type="domain" description="Creatinase N-terminal" evidence="2">
    <location>
        <begin position="38"/>
        <end position="175"/>
    </location>
</feature>
<dbReference type="InterPro" id="IPR000587">
    <property type="entry name" value="Creatinase_N"/>
</dbReference>
<dbReference type="RefSeq" id="WP_005261461.1">
    <property type="nucleotide sequence ID" value="NZ_AJYC02000090.1"/>
</dbReference>
<dbReference type="PANTHER" id="PTHR46112:SF2">
    <property type="entry name" value="XAA-PRO AMINOPEPTIDASE P-RELATED"/>
    <property type="match status" value="1"/>
</dbReference>
<dbReference type="GO" id="GO:0016787">
    <property type="term" value="F:hydrolase activity"/>
    <property type="evidence" value="ECO:0007669"/>
    <property type="project" value="UniProtKB-KW"/>
</dbReference>
<dbReference type="AlphaFoldDB" id="K8XC23"/>
<accession>K8XC23</accession>
<evidence type="ECO:0000313" key="3">
    <source>
        <dbReference type="EMBL" id="EKT79073.1"/>
    </source>
</evidence>
<dbReference type="Gene3D" id="3.40.350.10">
    <property type="entry name" value="Creatinase/prolidase N-terminal domain"/>
    <property type="match status" value="1"/>
</dbReference>
<protein>
    <submittedName>
        <fullName evidence="3">Hydrolase/peptidase</fullName>
    </submittedName>
</protein>
<dbReference type="SUPFAM" id="SSF55920">
    <property type="entry name" value="Creatinase/aminopeptidase"/>
    <property type="match status" value="1"/>
</dbReference>
<dbReference type="PANTHER" id="PTHR46112">
    <property type="entry name" value="AMINOPEPTIDASE"/>
    <property type="match status" value="1"/>
</dbReference>
<dbReference type="Pfam" id="PF01321">
    <property type="entry name" value="Creatinase_N"/>
    <property type="match status" value="1"/>
</dbReference>
<dbReference type="InterPro" id="IPR000994">
    <property type="entry name" value="Pept_M24"/>
</dbReference>
<comment type="caution">
    <text evidence="3">The sequence shown here is derived from an EMBL/GenBank/DDBJ whole genome shotgun (WGS) entry which is preliminary data.</text>
</comment>
<dbReference type="CDD" id="cd01066">
    <property type="entry name" value="APP_MetAP"/>
    <property type="match status" value="1"/>
</dbReference>
<name>K8XC23_RHOOP</name>
<gene>
    <name evidence="3" type="ORF">WSS_A29334</name>
</gene>
<dbReference type="InterPro" id="IPR036005">
    <property type="entry name" value="Creatinase/aminopeptidase-like"/>
</dbReference>
<dbReference type="SUPFAM" id="SSF53092">
    <property type="entry name" value="Creatinase/prolidase N-terminal domain"/>
    <property type="match status" value="1"/>
</dbReference>
<evidence type="ECO:0000259" key="1">
    <source>
        <dbReference type="Pfam" id="PF00557"/>
    </source>
</evidence>
<reference evidence="3 4" key="1">
    <citation type="journal article" date="2013" name="Genome Announc.">
        <title>Draft Genome Sequence of Rhodococcus opacus Strain M213 Shows a Diverse Catabolic Potential.</title>
        <authorList>
            <person name="Pathak A."/>
            <person name="Green S.J."/>
            <person name="Ogram A."/>
            <person name="Chauhan A."/>
        </authorList>
    </citation>
    <scope>NUCLEOTIDE SEQUENCE [LARGE SCALE GENOMIC DNA]</scope>
    <source>
        <strain evidence="3 4">M213</strain>
    </source>
</reference>
<keyword evidence="3" id="KW-0378">Hydrolase</keyword>
<dbReference type="Gene3D" id="3.90.230.10">
    <property type="entry name" value="Creatinase/methionine aminopeptidase superfamily"/>
    <property type="match status" value="1"/>
</dbReference>
<sequence>MTRSDARPASATSIDDSIHFATPRGNRQAFSKAEFDGRVRQIQDDLVAADLDVLLVHTPENIYYLTGFETSGYFEYQVLVVPASGTPALLIRNTERYNVDEYTWLPHTYTWSADIDYFEATAQLIDSLGTPRSARIGLEYHSWFVTAQVSTTLTAKLQGRQVVDAGRIVELRRLIKSPAEQAYIRAAAKIADRTMAAATATASAGRSELEVAAAAYQEHFLAGGEYPALPHFVKSGERLMLQHATASERILKTGDLVHLELLGVKRRYHAAQVRTVYIGKASAAVRQSASIISDVLDQMLNDLRPGASISEVTKRGRDRINAVRGNNYDAARIAIHDGDPNEFQLNIATYPGTNRRLGYSMGIGFPPTAGEAHTADFRESSPLLLQAGMTFHMMCAVSPELVFSDTVLITGDGWERLTQTPRELIESEGITN</sequence>
<evidence type="ECO:0000313" key="4">
    <source>
        <dbReference type="Proteomes" id="UP000005951"/>
    </source>
</evidence>